<dbReference type="Pfam" id="PF04186">
    <property type="entry name" value="FxsA"/>
    <property type="match status" value="1"/>
</dbReference>
<feature type="transmembrane region" description="Helical" evidence="1">
    <location>
        <begin position="29"/>
        <end position="46"/>
    </location>
</feature>
<dbReference type="GO" id="GO:0016020">
    <property type="term" value="C:membrane"/>
    <property type="evidence" value="ECO:0007669"/>
    <property type="project" value="InterPro"/>
</dbReference>
<feature type="transmembrane region" description="Helical" evidence="1">
    <location>
        <begin position="5"/>
        <end position="23"/>
    </location>
</feature>
<evidence type="ECO:0000313" key="3">
    <source>
        <dbReference type="Proteomes" id="UP000198642"/>
    </source>
</evidence>
<gene>
    <name evidence="2" type="ORF">SAMN04488072_11184</name>
</gene>
<keyword evidence="1" id="KW-0812">Transmembrane</keyword>
<dbReference type="OrthoDB" id="9792788at2"/>
<reference evidence="2 3" key="1">
    <citation type="submission" date="2016-10" db="EMBL/GenBank/DDBJ databases">
        <authorList>
            <person name="de Groot N.N."/>
        </authorList>
    </citation>
    <scope>NUCLEOTIDE SEQUENCE [LARGE SCALE GENOMIC DNA]</scope>
    <source>
        <strain evidence="2 3">CGMCC 1.3702</strain>
    </source>
</reference>
<keyword evidence="1" id="KW-1133">Transmembrane helix</keyword>
<protein>
    <submittedName>
        <fullName evidence="2">UPF0716 protein FxsA</fullName>
    </submittedName>
</protein>
<evidence type="ECO:0000313" key="2">
    <source>
        <dbReference type="EMBL" id="SFB24851.1"/>
    </source>
</evidence>
<dbReference type="InterPro" id="IPR007313">
    <property type="entry name" value="FxsA"/>
</dbReference>
<dbReference type="PANTHER" id="PTHR35335">
    <property type="entry name" value="UPF0716 PROTEIN FXSA"/>
    <property type="match status" value="1"/>
</dbReference>
<dbReference type="Proteomes" id="UP000198642">
    <property type="component" value="Unassembled WGS sequence"/>
</dbReference>
<keyword evidence="1" id="KW-0472">Membrane</keyword>
<evidence type="ECO:0000256" key="1">
    <source>
        <dbReference type="SAM" id="Phobius"/>
    </source>
</evidence>
<accession>A0A1I0ZH51</accession>
<dbReference type="RefSeq" id="WP_090239248.1">
    <property type="nucleotide sequence ID" value="NZ_FOJW01000011.1"/>
</dbReference>
<sequence length="129" mass="14321">MRWLLLAFIIVPAIEIGVFIWAGGIIGPWWVVGLIILTGVAGVSLARKEGFEAWKRAQSLINNGQPPGEAIIDGICIFVGGVLLFAPGFVTDIAGFTLVLPFTRNPFKRVLEKLLRTWAEKSTIIYRRW</sequence>
<dbReference type="AlphaFoldDB" id="A0A1I0ZH51"/>
<keyword evidence="3" id="KW-1185">Reference proteome</keyword>
<name>A0A1I0ZH51_9BACI</name>
<dbReference type="STRING" id="237679.SAMN04488072_11184"/>
<dbReference type="PANTHER" id="PTHR35335:SF1">
    <property type="entry name" value="UPF0716 PROTEIN FXSA"/>
    <property type="match status" value="1"/>
</dbReference>
<proteinExistence type="predicted"/>
<organism evidence="2 3">
    <name type="scientific">Lentibacillus halodurans</name>
    <dbReference type="NCBI Taxonomy" id="237679"/>
    <lineage>
        <taxon>Bacteria</taxon>
        <taxon>Bacillati</taxon>
        <taxon>Bacillota</taxon>
        <taxon>Bacilli</taxon>
        <taxon>Bacillales</taxon>
        <taxon>Bacillaceae</taxon>
        <taxon>Lentibacillus</taxon>
    </lineage>
</organism>
<dbReference type="EMBL" id="FOJW01000011">
    <property type="protein sequence ID" value="SFB24851.1"/>
    <property type="molecule type" value="Genomic_DNA"/>
</dbReference>
<dbReference type="NCBIfam" id="NF008528">
    <property type="entry name" value="PRK11463.1-2"/>
    <property type="match status" value="1"/>
</dbReference>